<feature type="compositionally biased region" description="Acidic residues" evidence="1">
    <location>
        <begin position="31"/>
        <end position="46"/>
    </location>
</feature>
<evidence type="ECO:0000256" key="1">
    <source>
        <dbReference type="SAM" id="MobiDB-lite"/>
    </source>
</evidence>
<accession>A0A077R910</accession>
<protein>
    <submittedName>
        <fullName evidence="2">Uncharacterized protein</fullName>
    </submittedName>
</protein>
<organism evidence="2">
    <name type="scientific">Melanopsichium pennsylvanicum 4</name>
    <dbReference type="NCBI Taxonomy" id="1398559"/>
    <lineage>
        <taxon>Eukaryota</taxon>
        <taxon>Fungi</taxon>
        <taxon>Dikarya</taxon>
        <taxon>Basidiomycota</taxon>
        <taxon>Ustilaginomycotina</taxon>
        <taxon>Ustilaginomycetes</taxon>
        <taxon>Ustilaginales</taxon>
        <taxon>Ustilaginaceae</taxon>
        <taxon>Melanopsichium</taxon>
    </lineage>
</organism>
<proteinExistence type="predicted"/>
<dbReference type="AlphaFoldDB" id="A0A077R910"/>
<sequence length="53" mass="5618">MNVAVSLISVTSACAVRPISMLVDRGGGVESNDDDEDDDGGYEEEDVSRQVSQ</sequence>
<feature type="region of interest" description="Disordered" evidence="1">
    <location>
        <begin position="22"/>
        <end position="53"/>
    </location>
</feature>
<reference evidence="2" key="1">
    <citation type="journal article" date="2014" name="Genome Biol. Evol.">
        <title>Gene Loss Rather Than Gene Gain Is Associated with a Host Jump from Monocots to Dicots in the Smut Fungus Melanopsichium pennsylvanicum.</title>
        <authorList>
            <person name="Sharma R."/>
            <person name="Mishra B."/>
            <person name="Runge F."/>
            <person name="Thines M."/>
        </authorList>
    </citation>
    <scope>NUCLEOTIDE SEQUENCE</scope>
    <source>
        <strain evidence="2">4</strain>
    </source>
</reference>
<name>A0A077R910_9BASI</name>
<dbReference type="EMBL" id="HG529584">
    <property type="protein sequence ID" value="CDI53639.1"/>
    <property type="molecule type" value="Genomic_DNA"/>
</dbReference>
<evidence type="ECO:0000313" key="2">
    <source>
        <dbReference type="EMBL" id="CDI53639.1"/>
    </source>
</evidence>